<dbReference type="InterPro" id="IPR021858">
    <property type="entry name" value="Fun_TF"/>
</dbReference>
<feature type="region of interest" description="Disordered" evidence="1">
    <location>
        <begin position="36"/>
        <end position="66"/>
    </location>
</feature>
<comment type="caution">
    <text evidence="2">The sequence shown here is derived from an EMBL/GenBank/DDBJ whole genome shotgun (WGS) entry which is preliminary data.</text>
</comment>
<dbReference type="STRING" id="86259.A0A4Z1PI95"/>
<dbReference type="PANTHER" id="PTHR37540:SF5">
    <property type="entry name" value="TRANSCRIPTION FACTOR DOMAIN-CONTAINING PROTEIN"/>
    <property type="match status" value="1"/>
</dbReference>
<organism evidence="2 3">
    <name type="scientific">Venturia nashicola</name>
    <dbReference type="NCBI Taxonomy" id="86259"/>
    <lineage>
        <taxon>Eukaryota</taxon>
        <taxon>Fungi</taxon>
        <taxon>Dikarya</taxon>
        <taxon>Ascomycota</taxon>
        <taxon>Pezizomycotina</taxon>
        <taxon>Dothideomycetes</taxon>
        <taxon>Pleosporomycetidae</taxon>
        <taxon>Venturiales</taxon>
        <taxon>Venturiaceae</taxon>
        <taxon>Venturia</taxon>
    </lineage>
</organism>
<dbReference type="Proteomes" id="UP000298493">
    <property type="component" value="Unassembled WGS sequence"/>
</dbReference>
<dbReference type="Pfam" id="PF11951">
    <property type="entry name" value="Fungal_trans_2"/>
    <property type="match status" value="1"/>
</dbReference>
<evidence type="ECO:0000256" key="1">
    <source>
        <dbReference type="SAM" id="MobiDB-lite"/>
    </source>
</evidence>
<accession>A0A4Z1PI95</accession>
<dbReference type="EMBL" id="SNSC02000004">
    <property type="protein sequence ID" value="TID25271.1"/>
    <property type="molecule type" value="Genomic_DNA"/>
</dbReference>
<evidence type="ECO:0000313" key="3">
    <source>
        <dbReference type="Proteomes" id="UP000298493"/>
    </source>
</evidence>
<evidence type="ECO:0000313" key="2">
    <source>
        <dbReference type="EMBL" id="TID25271.1"/>
    </source>
</evidence>
<gene>
    <name evidence="2" type="ORF">E6O75_ATG04476</name>
</gene>
<sequence length="654" mass="72942">MAEIRLYRPRRPRERGHQPNKQVAIQSCLMDWAKHGDGTGQASADIPPIIRSPSTVSTSPTPPETQTSFQFIDVTQNDSPEQRSWKRTIARSHVMKTVRRGQRKPADVGVAGLTIRRRSSHSSRETSVARSLRGRSYSEENEESPQVVARAGPVEAFSQQLQKNIHSSYGSNSSRMEADLYSNSVHSKRWTPFAFEMMNHNLKVIWPLFWPGSSSEKSNPMAIDWWQMYRSSPILFHASTHSAAAHLDSLHSSTSLTRTAEALGHKTAAIRLINEELSRMQKEGGLPSDDLMMAILSMTSEVDDELLVTNAVMNARPRSLFKPPLMSTQWERQFKNVRSTKVHDVALYTLLKMRGGSVDNVQNICLAKSISHHELLGAALDLRKPNFAFYEAPDIIALSENPMLNILTDPIDEKRGWALPSLLNHGITEHALRVMLDLQYVSVIIEAYTHGALQNPNVLALTSKRNSVHHALFSLPTLDEMEVLTMDQRAMYESCRVAALIYDLSIIFPVPPSTGVIAKLVATSQSTLETTRLEFMLGACASICIWVLFMAGAAAESMSEERVCLASVVVQKESGWQYGDMNWRWSKYQNQVIVGHPSRVSPSSSRDSTMMLNISGLLSSINNKTLLTITIKGCAAAVIGCWTEMEDDLRPSMP</sequence>
<reference evidence="2 3" key="1">
    <citation type="submission" date="2019-04" db="EMBL/GenBank/DDBJ databases">
        <title>High contiguity whole genome sequence and gene annotation resource for two Venturia nashicola isolates.</title>
        <authorList>
            <person name="Prokchorchik M."/>
            <person name="Won K."/>
            <person name="Lee Y."/>
            <person name="Choi E.D."/>
            <person name="Segonzac C."/>
            <person name="Sohn K.H."/>
        </authorList>
    </citation>
    <scope>NUCLEOTIDE SEQUENCE [LARGE SCALE GENOMIC DNA]</scope>
    <source>
        <strain evidence="2 3">PRI2</strain>
    </source>
</reference>
<feature type="compositionally biased region" description="Low complexity" evidence="1">
    <location>
        <begin position="46"/>
        <end position="66"/>
    </location>
</feature>
<proteinExistence type="predicted"/>
<protein>
    <submittedName>
        <fullName evidence="2">Uncharacterized protein</fullName>
    </submittedName>
</protein>
<dbReference type="AlphaFoldDB" id="A0A4Z1PI95"/>
<keyword evidence="3" id="KW-1185">Reference proteome</keyword>
<feature type="region of interest" description="Disordered" evidence="1">
    <location>
        <begin position="1"/>
        <end position="20"/>
    </location>
</feature>
<dbReference type="PANTHER" id="PTHR37540">
    <property type="entry name" value="TRANSCRIPTION FACTOR (ACR-2), PUTATIVE-RELATED-RELATED"/>
    <property type="match status" value="1"/>
</dbReference>
<feature type="region of interest" description="Disordered" evidence="1">
    <location>
        <begin position="117"/>
        <end position="147"/>
    </location>
</feature>
<name>A0A4Z1PI95_9PEZI</name>